<dbReference type="GO" id="GO:0006094">
    <property type="term" value="P:gluconeogenesis"/>
    <property type="evidence" value="ECO:0007669"/>
    <property type="project" value="UniProtKB-UniRule"/>
</dbReference>
<keyword evidence="6 11" id="KW-0547">Nucleotide-binding</keyword>
<feature type="domain" description="Phosphoenolpyruvate carboxykinase C-terminal P-loop" evidence="13">
    <location>
        <begin position="270"/>
        <end position="626"/>
    </location>
</feature>
<feature type="binding site" evidence="11">
    <location>
        <begin position="245"/>
        <end position="247"/>
    </location>
    <ligand>
        <name>substrate</name>
    </ligand>
</feature>
<dbReference type="SUPFAM" id="SSF53795">
    <property type="entry name" value="PEP carboxykinase-like"/>
    <property type="match status" value="1"/>
</dbReference>
<evidence type="ECO:0000259" key="14">
    <source>
        <dbReference type="Pfam" id="PF17297"/>
    </source>
</evidence>
<comment type="similarity">
    <text evidence="2 11">Belongs to the phosphoenolpyruvate carboxykinase [GTP] family.</text>
</comment>
<dbReference type="EC" id="4.1.1.32" evidence="11"/>
<evidence type="ECO:0000259" key="13">
    <source>
        <dbReference type="Pfam" id="PF00821"/>
    </source>
</evidence>
<feature type="binding site" evidence="11">
    <location>
        <position position="274"/>
    </location>
    <ligand>
        <name>Mn(2+)</name>
        <dbReference type="ChEBI" id="CHEBI:29035"/>
    </ligand>
</feature>
<feature type="active site" evidence="11">
    <location>
        <position position="298"/>
    </location>
</feature>
<evidence type="ECO:0000256" key="1">
    <source>
        <dbReference type="ARBA" id="ARBA00004742"/>
    </source>
</evidence>
<dbReference type="Proteomes" id="UP000199183">
    <property type="component" value="Unassembled WGS sequence"/>
</dbReference>
<dbReference type="STRING" id="640635.SAMN04489806_2239"/>
<evidence type="ECO:0000256" key="10">
    <source>
        <dbReference type="ARBA" id="ARBA00023239"/>
    </source>
</evidence>
<dbReference type="PANTHER" id="PTHR11561">
    <property type="entry name" value="PHOSPHOENOLPYRUVATE CARBOXYKINASE"/>
    <property type="match status" value="1"/>
</dbReference>
<dbReference type="AlphaFoldDB" id="A0A1H4NLX8"/>
<comment type="subunit">
    <text evidence="3 11">Monomer.</text>
</comment>
<evidence type="ECO:0000256" key="6">
    <source>
        <dbReference type="ARBA" id="ARBA00022741"/>
    </source>
</evidence>
<dbReference type="PANTHER" id="PTHR11561:SF0">
    <property type="entry name" value="PHOSPHOENOLPYRUVATE CARBOXYKINASE [GTP]-RELATED"/>
    <property type="match status" value="1"/>
</dbReference>
<dbReference type="RefSeq" id="WP_091184064.1">
    <property type="nucleotide sequence ID" value="NZ_FNRY01000001.1"/>
</dbReference>
<dbReference type="GO" id="GO:0005829">
    <property type="term" value="C:cytosol"/>
    <property type="evidence" value="ECO:0007669"/>
    <property type="project" value="TreeGrafter"/>
</dbReference>
<feature type="binding site" evidence="11">
    <location>
        <position position="254"/>
    </location>
    <ligand>
        <name>Mn(2+)</name>
        <dbReference type="ChEBI" id="CHEBI:29035"/>
    </ligand>
</feature>
<dbReference type="HAMAP" id="MF_00452">
    <property type="entry name" value="PEPCK_GTP"/>
    <property type="match status" value="1"/>
</dbReference>
<keyword evidence="4 11" id="KW-0312">Gluconeogenesis</keyword>
<reference evidence="15 16" key="1">
    <citation type="submission" date="2016-10" db="EMBL/GenBank/DDBJ databases">
        <authorList>
            <person name="de Groot N.N."/>
        </authorList>
    </citation>
    <scope>NUCLEOTIDE SEQUENCE [LARGE SCALE GENOMIC DNA]</scope>
    <source>
        <strain evidence="15 16">DSM 21799</strain>
    </source>
</reference>
<dbReference type="InterPro" id="IPR018091">
    <property type="entry name" value="PEP_carboxykin_GTP_CS"/>
</dbReference>
<evidence type="ECO:0000256" key="7">
    <source>
        <dbReference type="ARBA" id="ARBA00022793"/>
    </source>
</evidence>
<feature type="binding site" evidence="11">
    <location>
        <position position="321"/>
    </location>
    <ligand>
        <name>Mn(2+)</name>
        <dbReference type="ChEBI" id="CHEBI:29035"/>
    </ligand>
</feature>
<organism evidence="15 16">
    <name type="scientific">Paramicrobacterium humi</name>
    <dbReference type="NCBI Taxonomy" id="640635"/>
    <lineage>
        <taxon>Bacteria</taxon>
        <taxon>Bacillati</taxon>
        <taxon>Actinomycetota</taxon>
        <taxon>Actinomycetes</taxon>
        <taxon>Micrococcales</taxon>
        <taxon>Microbacteriaceae</taxon>
        <taxon>Paramicrobacterium</taxon>
    </lineage>
</organism>
<feature type="domain" description="Phosphoenolpyruvate carboxykinase GTP-utilising N-terminal" evidence="14">
    <location>
        <begin position="47"/>
        <end position="266"/>
    </location>
</feature>
<dbReference type="GO" id="GO:0030145">
    <property type="term" value="F:manganese ion binding"/>
    <property type="evidence" value="ECO:0007669"/>
    <property type="project" value="UniProtKB-UniRule"/>
</dbReference>
<feature type="binding site" evidence="11">
    <location>
        <begin position="297"/>
        <end position="302"/>
    </location>
    <ligand>
        <name>GTP</name>
        <dbReference type="ChEBI" id="CHEBI:37565"/>
    </ligand>
</feature>
<keyword evidence="16" id="KW-1185">Reference proteome</keyword>
<dbReference type="Gene3D" id="3.40.449.10">
    <property type="entry name" value="Phosphoenolpyruvate Carboxykinase, domain 1"/>
    <property type="match status" value="1"/>
</dbReference>
<dbReference type="InterPro" id="IPR008210">
    <property type="entry name" value="PEP_carboxykinase_N"/>
</dbReference>
<keyword evidence="11" id="KW-0963">Cytoplasm</keyword>
<dbReference type="InterPro" id="IPR035078">
    <property type="entry name" value="PEP_carboxykinase_GTP_N"/>
</dbReference>
<dbReference type="UniPathway" id="UPA00138"/>
<keyword evidence="15" id="KW-0808">Transferase</keyword>
<keyword evidence="10 11" id="KW-0456">Lyase</keyword>
<keyword evidence="15" id="KW-0670">Pyruvate</keyword>
<evidence type="ECO:0000256" key="2">
    <source>
        <dbReference type="ARBA" id="ARBA00005796"/>
    </source>
</evidence>
<keyword evidence="15" id="KW-0418">Kinase</keyword>
<dbReference type="GO" id="GO:0071333">
    <property type="term" value="P:cellular response to glucose stimulus"/>
    <property type="evidence" value="ECO:0007669"/>
    <property type="project" value="TreeGrafter"/>
</dbReference>
<dbReference type="GO" id="GO:0033993">
    <property type="term" value="P:response to lipid"/>
    <property type="evidence" value="ECO:0007669"/>
    <property type="project" value="TreeGrafter"/>
</dbReference>
<dbReference type="NCBIfam" id="NF003253">
    <property type="entry name" value="PRK04210.1"/>
    <property type="match status" value="1"/>
</dbReference>
<dbReference type="GO" id="GO:0016301">
    <property type="term" value="F:kinase activity"/>
    <property type="evidence" value="ECO:0007669"/>
    <property type="project" value="UniProtKB-KW"/>
</dbReference>
<feature type="binding site" evidence="11">
    <location>
        <position position="296"/>
    </location>
    <ligand>
        <name>substrate</name>
    </ligand>
</feature>
<proteinExistence type="inferred from homology"/>
<protein>
    <recommendedName>
        <fullName evidence="11">Phosphoenolpyruvate carboxykinase [GTP]</fullName>
        <shortName evidence="11">PEP carboxykinase</shortName>
        <shortName evidence="11">PEPCK</shortName>
        <ecNumber evidence="11">4.1.1.32</ecNumber>
    </recommendedName>
    <alternativeName>
        <fullName evidence="11">GTP-dependent phosphoenolpyruvate carboxykinase</fullName>
        <shortName evidence="11">GTP-PEPCK</shortName>
    </alternativeName>
</protein>
<dbReference type="FunFam" id="3.40.449.10:FF:000005">
    <property type="entry name" value="Phosphoenolpyruvate carboxykinase [GTP]"/>
    <property type="match status" value="1"/>
</dbReference>
<dbReference type="GO" id="GO:0042594">
    <property type="term" value="P:response to starvation"/>
    <property type="evidence" value="ECO:0007669"/>
    <property type="project" value="TreeGrafter"/>
</dbReference>
<dbReference type="EMBL" id="FNRY01000001">
    <property type="protein sequence ID" value="SEB96237.1"/>
    <property type="molecule type" value="Genomic_DNA"/>
</dbReference>
<dbReference type="PROSITE" id="PS00505">
    <property type="entry name" value="PEPCK_GTP"/>
    <property type="match status" value="1"/>
</dbReference>
<feature type="binding site" evidence="11">
    <location>
        <position position="106"/>
    </location>
    <ligand>
        <name>substrate</name>
    </ligand>
</feature>
<gene>
    <name evidence="11" type="primary">pckG</name>
    <name evidence="15" type="ORF">SAMN04489806_2239</name>
</gene>
<feature type="region of interest" description="Disordered" evidence="12">
    <location>
        <begin position="1"/>
        <end position="35"/>
    </location>
</feature>
<dbReference type="GO" id="GO:0004613">
    <property type="term" value="F:phosphoenolpyruvate carboxykinase (GTP) activity"/>
    <property type="evidence" value="ECO:0007669"/>
    <property type="project" value="UniProtKB-UniRule"/>
</dbReference>
<keyword evidence="7 11" id="KW-0210">Decarboxylase</keyword>
<feature type="binding site" evidence="11">
    <location>
        <position position="444"/>
    </location>
    <ligand>
        <name>GTP</name>
        <dbReference type="ChEBI" id="CHEBI:37565"/>
    </ligand>
</feature>
<dbReference type="Gene3D" id="2.170.8.10">
    <property type="entry name" value="Phosphoenolpyruvate Carboxykinase, domain 2"/>
    <property type="match status" value="1"/>
</dbReference>
<dbReference type="Gene3D" id="3.90.228.20">
    <property type="match status" value="1"/>
</dbReference>
<dbReference type="GO" id="GO:0019543">
    <property type="term" value="P:propionate catabolic process"/>
    <property type="evidence" value="ECO:0007669"/>
    <property type="project" value="TreeGrafter"/>
</dbReference>
<evidence type="ECO:0000313" key="16">
    <source>
        <dbReference type="Proteomes" id="UP000199183"/>
    </source>
</evidence>
<name>A0A1H4NLX8_9MICO</name>
<evidence type="ECO:0000313" key="15">
    <source>
        <dbReference type="EMBL" id="SEB96237.1"/>
    </source>
</evidence>
<dbReference type="InterPro" id="IPR035077">
    <property type="entry name" value="PEP_carboxykinase_GTP_C"/>
</dbReference>
<evidence type="ECO:0000256" key="11">
    <source>
        <dbReference type="HAMAP-Rule" id="MF_00452"/>
    </source>
</evidence>
<evidence type="ECO:0000256" key="8">
    <source>
        <dbReference type="ARBA" id="ARBA00023134"/>
    </source>
</evidence>
<dbReference type="GO" id="GO:0006107">
    <property type="term" value="P:oxaloacetate metabolic process"/>
    <property type="evidence" value="ECO:0007669"/>
    <property type="project" value="TreeGrafter"/>
</dbReference>
<dbReference type="InterPro" id="IPR008209">
    <property type="entry name" value="PEP_carboxykinase_GTP"/>
</dbReference>
<evidence type="ECO:0000256" key="4">
    <source>
        <dbReference type="ARBA" id="ARBA00022432"/>
    </source>
</evidence>
<feature type="binding site" evidence="11">
    <location>
        <begin position="539"/>
        <end position="542"/>
    </location>
    <ligand>
        <name>GTP</name>
        <dbReference type="ChEBI" id="CHEBI:37565"/>
    </ligand>
</feature>
<evidence type="ECO:0000256" key="5">
    <source>
        <dbReference type="ARBA" id="ARBA00022723"/>
    </source>
</evidence>
<feature type="compositionally biased region" description="Basic and acidic residues" evidence="12">
    <location>
        <begin position="11"/>
        <end position="31"/>
    </location>
</feature>
<dbReference type="PIRSF" id="PIRSF001348">
    <property type="entry name" value="PEP_carboxykinase_GTP"/>
    <property type="match status" value="1"/>
</dbReference>
<comment type="function">
    <text evidence="11">Catalyzes the conversion of oxaloacetate (OAA) to phosphoenolpyruvate (PEP), the rate-limiting step in the metabolic pathway that produces glucose from lactate and other precursors derived from the citric acid cycle.</text>
</comment>
<dbReference type="CDD" id="cd00819">
    <property type="entry name" value="PEPCK_GTP"/>
    <property type="match status" value="1"/>
</dbReference>
<dbReference type="SUPFAM" id="SSF68923">
    <property type="entry name" value="PEP carboxykinase N-terminal domain"/>
    <property type="match status" value="1"/>
</dbReference>
<feature type="binding site" evidence="11">
    <location>
        <begin position="411"/>
        <end position="413"/>
    </location>
    <ligand>
        <name>substrate</name>
    </ligand>
</feature>
<keyword evidence="9 11" id="KW-0464">Manganese</keyword>
<keyword evidence="8 11" id="KW-0342">GTP-binding</keyword>
<accession>A0A1H4NLX8</accession>
<sequence>MSLATLLGRHSGRDDEAVTESRDQARADAAGREVPAAASGRASLLAWVDEVAALTQPDEVVWCDGSRAENDRLTKQMVAEGKLIRLNPEWRPNSFLARSTPSDVARVEARTFIASEKEEDAGPTNNWADPAQMRETLTGVFAGSMRGRTMYVVPFSMGPVGGPLSQLGVQLTDSAYAVVSMGIMTRMGKRVLELIDNGAPWVKTLHSVGAPLAPGEEDVAWPCNDEKYIVQFPEAREVWSYGSGYGGNALLGKKCFALRIGSVMARDEGWLAEHMLLIRVTDPNGRAYHVAAAFPSACGKTNLAMLRPTIPGWKVETIGDDIAWLRPGEDGRLWAINPEAGFFGVAPGTGESTNVTAVETLWGNTIFTNVALRDDGDVWWEGLTDTPPEHLIDWEGNDWTPDSGRPAAHPNSRFTVAAAQCPQMADDWEADGGVPIDAILFGGRRATNVPLVVEATDWSHGVFMGATISSERTAAAEGTVGELRRDPFAMRPFCGYNMADHWAHWLSIGQKLRFDRAPRVFQVNWFRKGDDGRFLWPGFGENARVLEWITGRVSGDVGAETTPIGRIPLGGDLNVDGLDLPADDLAELFAVNRDTWLSEADLTEEFFAQFGQKLPAAMRAELDALRYRLRH</sequence>
<dbReference type="Pfam" id="PF00821">
    <property type="entry name" value="PEPCK_GTP"/>
    <property type="match status" value="1"/>
</dbReference>
<comment type="catalytic activity">
    <reaction evidence="11">
        <text>oxaloacetate + GTP = phosphoenolpyruvate + GDP + CO2</text>
        <dbReference type="Rhea" id="RHEA:10388"/>
        <dbReference type="ChEBI" id="CHEBI:16452"/>
        <dbReference type="ChEBI" id="CHEBI:16526"/>
        <dbReference type="ChEBI" id="CHEBI:37565"/>
        <dbReference type="ChEBI" id="CHEBI:58189"/>
        <dbReference type="ChEBI" id="CHEBI:58702"/>
        <dbReference type="EC" id="4.1.1.32"/>
    </reaction>
</comment>
<comment type="pathway">
    <text evidence="1 11">Carbohydrate biosynthesis; gluconeogenesis.</text>
</comment>
<evidence type="ECO:0000256" key="3">
    <source>
        <dbReference type="ARBA" id="ARBA00011245"/>
    </source>
</evidence>
<evidence type="ECO:0000256" key="9">
    <source>
        <dbReference type="ARBA" id="ARBA00023211"/>
    </source>
</evidence>
<comment type="cofactor">
    <cofactor evidence="11">
        <name>Mn(2+)</name>
        <dbReference type="ChEBI" id="CHEBI:29035"/>
    </cofactor>
    <text evidence="11">Binds 1 Mn(2+) ion per subunit.</text>
</comment>
<dbReference type="OrthoDB" id="9758871at2"/>
<dbReference type="GO" id="GO:0046327">
    <property type="term" value="P:glycerol biosynthetic process from pyruvate"/>
    <property type="evidence" value="ECO:0007669"/>
    <property type="project" value="TreeGrafter"/>
</dbReference>
<dbReference type="Pfam" id="PF17297">
    <property type="entry name" value="PEPCK_N"/>
    <property type="match status" value="1"/>
</dbReference>
<keyword evidence="5 11" id="KW-0479">Metal-binding</keyword>
<evidence type="ECO:0000256" key="12">
    <source>
        <dbReference type="SAM" id="MobiDB-lite"/>
    </source>
</evidence>
<feature type="binding site" evidence="11">
    <location>
        <position position="413"/>
    </location>
    <ligand>
        <name>GTP</name>
        <dbReference type="ChEBI" id="CHEBI:37565"/>
    </ligand>
</feature>
<dbReference type="GO" id="GO:0005525">
    <property type="term" value="F:GTP binding"/>
    <property type="evidence" value="ECO:0007669"/>
    <property type="project" value="UniProtKB-UniRule"/>
</dbReference>
<comment type="subcellular location">
    <subcellularLocation>
        <location evidence="11">Cytoplasm</location>
    </subcellularLocation>
</comment>
<dbReference type="InterPro" id="IPR013035">
    <property type="entry name" value="PEP_carboxykinase_C"/>
</dbReference>